<evidence type="ECO:0000259" key="2">
    <source>
        <dbReference type="PROSITE" id="PS50943"/>
    </source>
</evidence>
<dbReference type="InterPro" id="IPR014710">
    <property type="entry name" value="RmlC-like_jellyroll"/>
</dbReference>
<dbReference type="GO" id="GO:0003700">
    <property type="term" value="F:DNA-binding transcription factor activity"/>
    <property type="evidence" value="ECO:0007669"/>
    <property type="project" value="TreeGrafter"/>
</dbReference>
<dbReference type="SUPFAM" id="SSF51182">
    <property type="entry name" value="RmlC-like cupins"/>
    <property type="match status" value="1"/>
</dbReference>
<dbReference type="SMART" id="SM00530">
    <property type="entry name" value="HTH_XRE"/>
    <property type="match status" value="1"/>
</dbReference>
<dbReference type="InterPro" id="IPR001387">
    <property type="entry name" value="Cro/C1-type_HTH"/>
</dbReference>
<evidence type="ECO:0000313" key="3">
    <source>
        <dbReference type="EMBL" id="MBB3962968.1"/>
    </source>
</evidence>
<dbReference type="PROSITE" id="PS50943">
    <property type="entry name" value="HTH_CROC1"/>
    <property type="match status" value="1"/>
</dbReference>
<organism evidence="3 4">
    <name type="scientific">Rhizobium metallidurans</name>
    <dbReference type="NCBI Taxonomy" id="1265931"/>
    <lineage>
        <taxon>Bacteria</taxon>
        <taxon>Pseudomonadati</taxon>
        <taxon>Pseudomonadota</taxon>
        <taxon>Alphaproteobacteria</taxon>
        <taxon>Hyphomicrobiales</taxon>
        <taxon>Rhizobiaceae</taxon>
        <taxon>Rhizobium/Agrobacterium group</taxon>
        <taxon>Rhizobium</taxon>
    </lineage>
</organism>
<dbReference type="InterPro" id="IPR050807">
    <property type="entry name" value="TransReg_Diox_bact_type"/>
</dbReference>
<dbReference type="PANTHER" id="PTHR46797:SF1">
    <property type="entry name" value="METHYLPHOSPHONATE SYNTHASE"/>
    <property type="match status" value="1"/>
</dbReference>
<dbReference type="RefSeq" id="WP_183898661.1">
    <property type="nucleotide sequence ID" value="NZ_JACIDW010000001.1"/>
</dbReference>
<sequence>MENINTPQLGPLLQRQRKSRNLTLAQLSAVSGVSKSMLSQIERGQANPTFAVVWNLTRALKIDFADLLEGGTAPVEPSPIEIQSTAHTPEIRSDDGRCRLRILSPARMAGSTEWYEVEIQPGGILDSAPHAPGAFEHFTALTSGFEIASGGTTKDMKSGETARYPADVPHHIANKSAKIARGMLMLVYR</sequence>
<dbReference type="PANTHER" id="PTHR46797">
    <property type="entry name" value="HTH-TYPE TRANSCRIPTIONAL REGULATOR"/>
    <property type="match status" value="1"/>
</dbReference>
<dbReference type="Proteomes" id="UP000582090">
    <property type="component" value="Unassembled WGS sequence"/>
</dbReference>
<dbReference type="CDD" id="cd00093">
    <property type="entry name" value="HTH_XRE"/>
    <property type="match status" value="1"/>
</dbReference>
<dbReference type="InterPro" id="IPR011051">
    <property type="entry name" value="RmlC_Cupin_sf"/>
</dbReference>
<dbReference type="EMBL" id="JACIDW010000001">
    <property type="protein sequence ID" value="MBB3962968.1"/>
    <property type="molecule type" value="Genomic_DNA"/>
</dbReference>
<dbReference type="InterPro" id="IPR010982">
    <property type="entry name" value="Lambda_DNA-bd_dom_sf"/>
</dbReference>
<keyword evidence="4" id="KW-1185">Reference proteome</keyword>
<feature type="domain" description="HTH cro/C1-type" evidence="2">
    <location>
        <begin position="13"/>
        <end position="67"/>
    </location>
</feature>
<dbReference type="GO" id="GO:0005829">
    <property type="term" value="C:cytosol"/>
    <property type="evidence" value="ECO:0007669"/>
    <property type="project" value="TreeGrafter"/>
</dbReference>
<gene>
    <name evidence="3" type="ORF">GGQ67_000586</name>
</gene>
<reference evidence="3 4" key="1">
    <citation type="submission" date="2020-08" db="EMBL/GenBank/DDBJ databases">
        <title>Genomic Encyclopedia of Type Strains, Phase IV (KMG-IV): sequencing the most valuable type-strain genomes for metagenomic binning, comparative biology and taxonomic classification.</title>
        <authorList>
            <person name="Goeker M."/>
        </authorList>
    </citation>
    <scope>NUCLEOTIDE SEQUENCE [LARGE SCALE GENOMIC DNA]</scope>
    <source>
        <strain evidence="3 4">DSM 26575</strain>
    </source>
</reference>
<evidence type="ECO:0000256" key="1">
    <source>
        <dbReference type="ARBA" id="ARBA00023125"/>
    </source>
</evidence>
<proteinExistence type="predicted"/>
<protein>
    <submittedName>
        <fullName evidence="3">Transcriptional regulator with XRE-family HTH domain</fullName>
    </submittedName>
</protein>
<keyword evidence="1" id="KW-0238">DNA-binding</keyword>
<dbReference type="Gene3D" id="1.10.260.40">
    <property type="entry name" value="lambda repressor-like DNA-binding domains"/>
    <property type="match status" value="1"/>
</dbReference>
<dbReference type="CDD" id="cd02209">
    <property type="entry name" value="cupin_XRE_C"/>
    <property type="match status" value="1"/>
</dbReference>
<dbReference type="Pfam" id="PF01381">
    <property type="entry name" value="HTH_3"/>
    <property type="match status" value="1"/>
</dbReference>
<accession>A0A7W6CL10</accession>
<name>A0A7W6CL10_9HYPH</name>
<comment type="caution">
    <text evidence="3">The sequence shown here is derived from an EMBL/GenBank/DDBJ whole genome shotgun (WGS) entry which is preliminary data.</text>
</comment>
<evidence type="ECO:0000313" key="4">
    <source>
        <dbReference type="Proteomes" id="UP000582090"/>
    </source>
</evidence>
<dbReference type="AlphaFoldDB" id="A0A7W6CL10"/>
<dbReference type="SUPFAM" id="SSF47413">
    <property type="entry name" value="lambda repressor-like DNA-binding domains"/>
    <property type="match status" value="1"/>
</dbReference>
<dbReference type="Gene3D" id="2.60.120.10">
    <property type="entry name" value="Jelly Rolls"/>
    <property type="match status" value="1"/>
</dbReference>
<dbReference type="GO" id="GO:0003677">
    <property type="term" value="F:DNA binding"/>
    <property type="evidence" value="ECO:0007669"/>
    <property type="project" value="UniProtKB-KW"/>
</dbReference>